<dbReference type="InterPro" id="IPR019734">
    <property type="entry name" value="TPR_rpt"/>
</dbReference>
<keyword evidence="3" id="KW-0949">S-adenosyl-L-methionine</keyword>
<dbReference type="Gene3D" id="2.170.270.10">
    <property type="entry name" value="SET domain"/>
    <property type="match status" value="1"/>
</dbReference>
<dbReference type="GO" id="GO:0005184">
    <property type="term" value="F:neuropeptide hormone activity"/>
    <property type="evidence" value="ECO:0007669"/>
    <property type="project" value="InterPro"/>
</dbReference>
<name>A0A422P403_TRYRA</name>
<organism evidence="6 7">
    <name type="scientific">Trypanosoma rangeli</name>
    <dbReference type="NCBI Taxonomy" id="5698"/>
    <lineage>
        <taxon>Eukaryota</taxon>
        <taxon>Discoba</taxon>
        <taxon>Euglenozoa</taxon>
        <taxon>Kinetoplastea</taxon>
        <taxon>Metakinetoplastina</taxon>
        <taxon>Trypanosomatida</taxon>
        <taxon>Trypanosomatidae</taxon>
        <taxon>Trypanosoma</taxon>
        <taxon>Herpetosoma</taxon>
    </lineage>
</organism>
<evidence type="ECO:0000256" key="3">
    <source>
        <dbReference type="ARBA" id="ARBA00022691"/>
    </source>
</evidence>
<dbReference type="InterPro" id="IPR018251">
    <property type="entry name" value="Crust_neurhormone_CS"/>
</dbReference>
<dbReference type="SMART" id="SM00028">
    <property type="entry name" value="TPR"/>
    <property type="match status" value="2"/>
</dbReference>
<dbReference type="CDD" id="cd20071">
    <property type="entry name" value="SET_SMYD"/>
    <property type="match status" value="1"/>
</dbReference>
<gene>
    <name evidence="6" type="ORF">TraAM80_00303</name>
</gene>
<dbReference type="GO" id="GO:0005576">
    <property type="term" value="C:extracellular region"/>
    <property type="evidence" value="ECO:0007669"/>
    <property type="project" value="InterPro"/>
</dbReference>
<dbReference type="PROSITE" id="PS50280">
    <property type="entry name" value="SET"/>
    <property type="match status" value="1"/>
</dbReference>
<dbReference type="VEuPathDB" id="TriTrypDB:TRSC58_06028"/>
<evidence type="ECO:0000256" key="2">
    <source>
        <dbReference type="ARBA" id="ARBA00022679"/>
    </source>
</evidence>
<keyword evidence="7" id="KW-1185">Reference proteome</keyword>
<accession>A0A422P403</accession>
<dbReference type="PROSITE" id="PS50005">
    <property type="entry name" value="TPR"/>
    <property type="match status" value="1"/>
</dbReference>
<sequence length="660" mass="73533">MQVAEALRQKGNACFSSGDVDAAAAAYQEAIDLLSSKQKSDGKAEAKGTTPLTMDGAEGLLAVLYSNLSNVHHIKGKYDECLEAARQATLHDPSFTKAWLRYIQGLRMAGYPFEAFVTLLHRLRPLLRCRASSMTLKHTEDDVAVVGAPLYEDLGLSKVLPHIELDEYEGGLGIVARKAVEPNEVILVEKRFEPFFAKLDIGAQSNLTTMRIVAYFAMKMHPHQQSNSETWVRLKKQFKGCWPRSLEDMLPDDRSELSHALRGELPAMDDDAFESLFALAVMCRYNCFYSGFFRACALANHSCLANAAMKYNSEDETVTLIAVRPISAGEFVNVKYLSDAHFLMGVGKRRECLRSWLFWCKCDRCSTDNESFATQEQIQCRQCHGWTHLPLTTDRTVTRDRDPLLPQEKPCIHCGTIVAWSLESRAIVSQLMVSFATVTKQTTYDSLMAWLLEGAQQIALIRVHPDNWLYRVLLYFFCVSITSIVNEAFEQFSATGWHSSLVEVLMRDAGFRRLYADVLNGNTQAGDASKQADASASGSVGCGGNAVTTGVAEPAAEAMGGGDVLYALCVLWRLISPFYPAYEGWSLHRSICRLVLFSHTNPNGSAALHESHALVLLRRHGRYLDDAETSMWLHAYNRFKPTAPRKGMLSVKRAKAAFQS</sequence>
<dbReference type="OrthoDB" id="438641at2759"/>
<keyword evidence="4" id="KW-0802">TPR repeat</keyword>
<dbReference type="Proteomes" id="UP000283634">
    <property type="component" value="Unassembled WGS sequence"/>
</dbReference>
<comment type="caution">
    <text evidence="6">The sequence shown here is derived from an EMBL/GenBank/DDBJ whole genome shotgun (WGS) entry which is preliminary data.</text>
</comment>
<dbReference type="AlphaFoldDB" id="A0A422P403"/>
<dbReference type="RefSeq" id="XP_029242759.1">
    <property type="nucleotide sequence ID" value="XM_029377387.1"/>
</dbReference>
<keyword evidence="1" id="KW-0489">Methyltransferase</keyword>
<dbReference type="PROSITE" id="PS01250">
    <property type="entry name" value="CHH_MIH_GIH"/>
    <property type="match status" value="1"/>
</dbReference>
<evidence type="ECO:0000313" key="7">
    <source>
        <dbReference type="Proteomes" id="UP000283634"/>
    </source>
</evidence>
<dbReference type="EMBL" id="MKGL01000005">
    <property type="protein sequence ID" value="RNF12451.1"/>
    <property type="molecule type" value="Genomic_DNA"/>
</dbReference>
<reference evidence="6 7" key="1">
    <citation type="journal article" date="2018" name="BMC Genomics">
        <title>Genomic comparison of Trypanosoma conorhini and Trypanosoma rangeli to Trypanosoma cruzi strains of high and low virulence.</title>
        <authorList>
            <person name="Bradwell K.R."/>
            <person name="Koparde V.N."/>
            <person name="Matveyev A.V."/>
            <person name="Serrano M.G."/>
            <person name="Alves J.M."/>
            <person name="Parikh H."/>
            <person name="Huang B."/>
            <person name="Lee V."/>
            <person name="Espinosa-Alvarez O."/>
            <person name="Ortiz P.A."/>
            <person name="Costa-Martins A.G."/>
            <person name="Teixeira M.M."/>
            <person name="Buck G.A."/>
        </authorList>
    </citation>
    <scope>NUCLEOTIDE SEQUENCE [LARGE SCALE GENOMIC DNA]</scope>
    <source>
        <strain evidence="6 7">AM80</strain>
    </source>
</reference>
<dbReference type="GO" id="GO:0032259">
    <property type="term" value="P:methylation"/>
    <property type="evidence" value="ECO:0007669"/>
    <property type="project" value="UniProtKB-KW"/>
</dbReference>
<dbReference type="OMA" id="CHANIAM"/>
<dbReference type="SUPFAM" id="SSF82199">
    <property type="entry name" value="SET domain"/>
    <property type="match status" value="1"/>
</dbReference>
<dbReference type="InterPro" id="IPR046341">
    <property type="entry name" value="SET_dom_sf"/>
</dbReference>
<evidence type="ECO:0000256" key="4">
    <source>
        <dbReference type="PROSITE-ProRule" id="PRU00339"/>
    </source>
</evidence>
<dbReference type="PANTHER" id="PTHR46402">
    <property type="entry name" value="SET AND MYND DOMAIN-CONTAINING PROTEIN 5"/>
    <property type="match status" value="1"/>
</dbReference>
<dbReference type="InterPro" id="IPR011990">
    <property type="entry name" value="TPR-like_helical_dom_sf"/>
</dbReference>
<keyword evidence="2" id="KW-0808">Transferase</keyword>
<protein>
    <recommendedName>
        <fullName evidence="5">SET domain-containing protein</fullName>
    </recommendedName>
</protein>
<dbReference type="PANTHER" id="PTHR46402:SF2">
    <property type="entry name" value="HISTONE-LYSINE N-TRIMETHYLTRANSFERASE SMYD5"/>
    <property type="match status" value="1"/>
</dbReference>
<evidence type="ECO:0000256" key="1">
    <source>
        <dbReference type="ARBA" id="ARBA00022603"/>
    </source>
</evidence>
<dbReference type="SUPFAM" id="SSF48452">
    <property type="entry name" value="TPR-like"/>
    <property type="match status" value="1"/>
</dbReference>
<dbReference type="GO" id="GO:0045814">
    <property type="term" value="P:negative regulation of gene expression, epigenetic"/>
    <property type="evidence" value="ECO:0007669"/>
    <property type="project" value="TreeGrafter"/>
</dbReference>
<dbReference type="GO" id="GO:0042799">
    <property type="term" value="F:histone H4K20 methyltransferase activity"/>
    <property type="evidence" value="ECO:0007669"/>
    <property type="project" value="TreeGrafter"/>
</dbReference>
<feature type="domain" description="SET" evidence="5">
    <location>
        <begin position="152"/>
        <end position="337"/>
    </location>
</feature>
<dbReference type="Pfam" id="PF00856">
    <property type="entry name" value="SET"/>
    <property type="match status" value="1"/>
</dbReference>
<dbReference type="GeneID" id="40324236"/>
<dbReference type="InterPro" id="IPR001214">
    <property type="entry name" value="SET_dom"/>
</dbReference>
<evidence type="ECO:0000313" key="6">
    <source>
        <dbReference type="EMBL" id="RNF12451.1"/>
    </source>
</evidence>
<dbReference type="Gene3D" id="1.25.40.10">
    <property type="entry name" value="Tetratricopeptide repeat domain"/>
    <property type="match status" value="1"/>
</dbReference>
<proteinExistence type="predicted"/>
<evidence type="ECO:0000259" key="5">
    <source>
        <dbReference type="PROSITE" id="PS50280"/>
    </source>
</evidence>
<feature type="repeat" description="TPR" evidence="4">
    <location>
        <begin position="4"/>
        <end position="37"/>
    </location>
</feature>